<protein>
    <recommendedName>
        <fullName evidence="2">FAS1 domain-containing protein</fullName>
    </recommendedName>
</protein>
<dbReference type="InterPro" id="IPR036378">
    <property type="entry name" value="FAS1_dom_sf"/>
</dbReference>
<dbReference type="EMBL" id="VTWT01000003">
    <property type="protein sequence ID" value="KAA9339990.1"/>
    <property type="molecule type" value="Genomic_DNA"/>
</dbReference>
<dbReference type="AlphaFoldDB" id="A0A5N1J045"/>
<dbReference type="Proteomes" id="UP000326570">
    <property type="component" value="Unassembled WGS sequence"/>
</dbReference>
<proteinExistence type="predicted"/>
<name>A0A5N1J045_9BACT</name>
<dbReference type="SUPFAM" id="SSF82153">
    <property type="entry name" value="FAS1 domain"/>
    <property type="match status" value="1"/>
</dbReference>
<feature type="chain" id="PRO_5024833361" description="FAS1 domain-containing protein" evidence="1">
    <location>
        <begin position="22"/>
        <end position="106"/>
    </location>
</feature>
<evidence type="ECO:0000259" key="2">
    <source>
        <dbReference type="PROSITE" id="PS50213"/>
    </source>
</evidence>
<dbReference type="Pfam" id="PF02469">
    <property type="entry name" value="Fasciclin"/>
    <property type="match status" value="1"/>
</dbReference>
<sequence>MKTTLLTAFTALLFCLLSVTAAYSQNAGKSIMENICDNRALLKEVLVQAGLGPVLTDAGPYTFFAPSDEALQKMRNADPNKLKDALMSHIIVGRLLKEDFKDGSRF</sequence>
<dbReference type="InterPro" id="IPR000782">
    <property type="entry name" value="FAS1_domain"/>
</dbReference>
<evidence type="ECO:0000313" key="3">
    <source>
        <dbReference type="EMBL" id="KAA9339990.1"/>
    </source>
</evidence>
<dbReference type="RefSeq" id="WP_150903016.1">
    <property type="nucleotide sequence ID" value="NZ_VTWT01000003.1"/>
</dbReference>
<evidence type="ECO:0000256" key="1">
    <source>
        <dbReference type="SAM" id="SignalP"/>
    </source>
</evidence>
<evidence type="ECO:0000313" key="4">
    <source>
        <dbReference type="Proteomes" id="UP000326570"/>
    </source>
</evidence>
<organism evidence="3 4">
    <name type="scientific">Adhaeribacter soli</name>
    <dbReference type="NCBI Taxonomy" id="2607655"/>
    <lineage>
        <taxon>Bacteria</taxon>
        <taxon>Pseudomonadati</taxon>
        <taxon>Bacteroidota</taxon>
        <taxon>Cytophagia</taxon>
        <taxon>Cytophagales</taxon>
        <taxon>Hymenobacteraceae</taxon>
        <taxon>Adhaeribacter</taxon>
    </lineage>
</organism>
<feature type="domain" description="FAS1" evidence="2">
    <location>
        <begin position="16"/>
        <end position="106"/>
    </location>
</feature>
<feature type="signal peptide" evidence="1">
    <location>
        <begin position="1"/>
        <end position="21"/>
    </location>
</feature>
<reference evidence="3 4" key="1">
    <citation type="submission" date="2019-09" db="EMBL/GenBank/DDBJ databases">
        <title>Genome sequence of Adhaeribacter sp. M2.</title>
        <authorList>
            <person name="Srinivasan S."/>
        </authorList>
    </citation>
    <scope>NUCLEOTIDE SEQUENCE [LARGE SCALE GENOMIC DNA]</scope>
    <source>
        <strain evidence="3 4">M2</strain>
    </source>
</reference>
<keyword evidence="1" id="KW-0732">Signal</keyword>
<keyword evidence="4" id="KW-1185">Reference proteome</keyword>
<dbReference type="PROSITE" id="PS50213">
    <property type="entry name" value="FAS1"/>
    <property type="match status" value="1"/>
</dbReference>
<gene>
    <name evidence="3" type="ORF">F0P94_06470</name>
</gene>
<comment type="caution">
    <text evidence="3">The sequence shown here is derived from an EMBL/GenBank/DDBJ whole genome shotgun (WGS) entry which is preliminary data.</text>
</comment>
<dbReference type="Gene3D" id="2.30.180.10">
    <property type="entry name" value="FAS1 domain"/>
    <property type="match status" value="1"/>
</dbReference>
<accession>A0A5N1J045</accession>